<dbReference type="InterPro" id="IPR013740">
    <property type="entry name" value="Redoxin"/>
</dbReference>
<dbReference type="SUPFAM" id="SSF52833">
    <property type="entry name" value="Thioredoxin-like"/>
    <property type="match status" value="1"/>
</dbReference>
<evidence type="ECO:0000256" key="1">
    <source>
        <dbReference type="ARBA" id="ARBA00004196"/>
    </source>
</evidence>
<keyword evidence="3" id="KW-1015">Disulfide bond</keyword>
<sequence length="195" mass="22070">MKKIFLALAVFAMTFTACNKKAETTTEEVSTTLPEEVNTTPAVEEQAKDTTVFAQRALEQEFAELDGKSITLQQILEQQKGKAVVIDVWAAWCPDCIKAVPTMKEIKKEFSNVVFVNLSLDKTEEAWKEAIEKYGIEGLQYYSKEGKGMKGDFGKSLDLNWIPRYIVVDKEGKIALYNATEKNFDQIKDLLKKIQ</sequence>
<feature type="domain" description="Thioredoxin" evidence="6">
    <location>
        <begin position="51"/>
        <end position="195"/>
    </location>
</feature>
<keyword evidence="5" id="KW-0732">Signal</keyword>
<evidence type="ECO:0000259" key="6">
    <source>
        <dbReference type="PROSITE" id="PS51352"/>
    </source>
</evidence>
<protein>
    <submittedName>
        <fullName evidence="7">Alkyl hydroperoxide reductase</fullName>
    </submittedName>
</protein>
<dbReference type="PANTHER" id="PTHR42852:SF6">
    <property type="entry name" value="THIOL:DISULFIDE INTERCHANGE PROTEIN DSBE"/>
    <property type="match status" value="1"/>
</dbReference>
<dbReference type="Gene3D" id="3.40.30.10">
    <property type="entry name" value="Glutaredoxin"/>
    <property type="match status" value="1"/>
</dbReference>
<dbReference type="EMBL" id="LQNU01000095">
    <property type="protein sequence ID" value="KZE74135.1"/>
    <property type="molecule type" value="Genomic_DNA"/>
</dbReference>
<evidence type="ECO:0000256" key="4">
    <source>
        <dbReference type="ARBA" id="ARBA00023284"/>
    </source>
</evidence>
<dbReference type="PANTHER" id="PTHR42852">
    <property type="entry name" value="THIOL:DISULFIDE INTERCHANGE PROTEIN DSBE"/>
    <property type="match status" value="1"/>
</dbReference>
<proteinExistence type="predicted"/>
<evidence type="ECO:0000256" key="2">
    <source>
        <dbReference type="ARBA" id="ARBA00022748"/>
    </source>
</evidence>
<dbReference type="InterPro" id="IPR036249">
    <property type="entry name" value="Thioredoxin-like_sf"/>
</dbReference>
<accession>A0A161S4Y7</accession>
<dbReference type="InterPro" id="IPR050553">
    <property type="entry name" value="Thioredoxin_ResA/DsbE_sf"/>
</dbReference>
<dbReference type="CDD" id="cd02966">
    <property type="entry name" value="TlpA_like_family"/>
    <property type="match status" value="1"/>
</dbReference>
<dbReference type="PROSITE" id="PS51257">
    <property type="entry name" value="PROKAR_LIPOPROTEIN"/>
    <property type="match status" value="1"/>
</dbReference>
<dbReference type="Proteomes" id="UP000076630">
    <property type="component" value="Unassembled WGS sequence"/>
</dbReference>
<organism evidence="7 8">
    <name type="scientific">Myroides marinus</name>
    <dbReference type="NCBI Taxonomy" id="703342"/>
    <lineage>
        <taxon>Bacteria</taxon>
        <taxon>Pseudomonadati</taxon>
        <taxon>Bacteroidota</taxon>
        <taxon>Flavobacteriia</taxon>
        <taxon>Flavobacteriales</taxon>
        <taxon>Flavobacteriaceae</taxon>
        <taxon>Myroides</taxon>
    </lineage>
</organism>
<evidence type="ECO:0000313" key="7">
    <source>
        <dbReference type="EMBL" id="KZE74135.1"/>
    </source>
</evidence>
<dbReference type="AlphaFoldDB" id="A0A161S4Y7"/>
<evidence type="ECO:0000313" key="8">
    <source>
        <dbReference type="Proteomes" id="UP000076630"/>
    </source>
</evidence>
<reference evidence="7 8" key="1">
    <citation type="submission" date="2016-01" db="EMBL/GenBank/DDBJ databases">
        <title>Whole genome sequencing of Myroides marinus L41.</title>
        <authorList>
            <person name="Hong K.W."/>
        </authorList>
    </citation>
    <scope>NUCLEOTIDE SEQUENCE [LARGE SCALE GENOMIC DNA]</scope>
    <source>
        <strain evidence="7 8">L41</strain>
    </source>
</reference>
<keyword evidence="2" id="KW-0201">Cytochrome c-type biogenesis</keyword>
<evidence type="ECO:0000256" key="5">
    <source>
        <dbReference type="SAM" id="SignalP"/>
    </source>
</evidence>
<dbReference type="OrthoDB" id="1098640at2"/>
<gene>
    <name evidence="7" type="ORF">AV926_18030</name>
</gene>
<dbReference type="RefSeq" id="WP_038987473.1">
    <property type="nucleotide sequence ID" value="NZ_JWJO01000049.1"/>
</dbReference>
<feature type="chain" id="PRO_5007826224" evidence="5">
    <location>
        <begin position="23"/>
        <end position="195"/>
    </location>
</feature>
<evidence type="ECO:0000256" key="3">
    <source>
        <dbReference type="ARBA" id="ARBA00023157"/>
    </source>
</evidence>
<feature type="signal peptide" evidence="5">
    <location>
        <begin position="1"/>
        <end position="22"/>
    </location>
</feature>
<keyword evidence="8" id="KW-1185">Reference proteome</keyword>
<dbReference type="InterPro" id="IPR013766">
    <property type="entry name" value="Thioredoxin_domain"/>
</dbReference>
<comment type="caution">
    <text evidence="7">The sequence shown here is derived from an EMBL/GenBank/DDBJ whole genome shotgun (WGS) entry which is preliminary data.</text>
</comment>
<dbReference type="GO" id="GO:0030313">
    <property type="term" value="C:cell envelope"/>
    <property type="evidence" value="ECO:0007669"/>
    <property type="project" value="UniProtKB-SubCell"/>
</dbReference>
<keyword evidence="4" id="KW-0676">Redox-active center</keyword>
<dbReference type="GO" id="GO:0017004">
    <property type="term" value="P:cytochrome complex assembly"/>
    <property type="evidence" value="ECO:0007669"/>
    <property type="project" value="UniProtKB-KW"/>
</dbReference>
<dbReference type="PROSITE" id="PS51352">
    <property type="entry name" value="THIOREDOXIN_2"/>
    <property type="match status" value="1"/>
</dbReference>
<name>A0A161S4Y7_9FLAO</name>
<dbReference type="Pfam" id="PF08534">
    <property type="entry name" value="Redoxin"/>
    <property type="match status" value="1"/>
</dbReference>
<comment type="subcellular location">
    <subcellularLocation>
        <location evidence="1">Cell envelope</location>
    </subcellularLocation>
</comment>